<evidence type="ECO:0000313" key="1">
    <source>
        <dbReference type="EMBL" id="GAA4652379.1"/>
    </source>
</evidence>
<sequence length="86" mass="10060">MGISRKEEKTLYEQLDACTTADECIALYEKHKDELAAVHKQIKENAKAIRKLMDEKEQLMKKTPDFITPFKESVYRRIGEIVMDEP</sequence>
<evidence type="ECO:0000313" key="2">
    <source>
        <dbReference type="Proteomes" id="UP001500604"/>
    </source>
</evidence>
<protein>
    <submittedName>
        <fullName evidence="1">Uncharacterized protein</fullName>
    </submittedName>
</protein>
<gene>
    <name evidence="1" type="ORF">GCM10023116_46630</name>
</gene>
<organism evidence="1 2">
    <name type="scientific">Kistimonas scapharcae</name>
    <dbReference type="NCBI Taxonomy" id="1036133"/>
    <lineage>
        <taxon>Bacteria</taxon>
        <taxon>Pseudomonadati</taxon>
        <taxon>Pseudomonadota</taxon>
        <taxon>Gammaproteobacteria</taxon>
        <taxon>Oceanospirillales</taxon>
        <taxon>Endozoicomonadaceae</taxon>
        <taxon>Kistimonas</taxon>
    </lineage>
</organism>
<keyword evidence="2" id="KW-1185">Reference proteome</keyword>
<comment type="caution">
    <text evidence="1">The sequence shown here is derived from an EMBL/GenBank/DDBJ whole genome shotgun (WGS) entry which is preliminary data.</text>
</comment>
<dbReference type="RefSeq" id="WP_345198929.1">
    <property type="nucleotide sequence ID" value="NZ_BAABFL010000474.1"/>
</dbReference>
<reference evidence="2" key="1">
    <citation type="journal article" date="2019" name="Int. J. Syst. Evol. Microbiol.">
        <title>The Global Catalogue of Microorganisms (GCM) 10K type strain sequencing project: providing services to taxonomists for standard genome sequencing and annotation.</title>
        <authorList>
            <consortium name="The Broad Institute Genomics Platform"/>
            <consortium name="The Broad Institute Genome Sequencing Center for Infectious Disease"/>
            <person name="Wu L."/>
            <person name="Ma J."/>
        </authorList>
    </citation>
    <scope>NUCLEOTIDE SEQUENCE [LARGE SCALE GENOMIC DNA]</scope>
    <source>
        <strain evidence="2">JCM 17805</strain>
    </source>
</reference>
<proteinExistence type="predicted"/>
<dbReference type="EMBL" id="BAABFL010000474">
    <property type="protein sequence ID" value="GAA4652379.1"/>
    <property type="molecule type" value="Genomic_DNA"/>
</dbReference>
<accession>A0ABP8VAE5</accession>
<dbReference type="Proteomes" id="UP001500604">
    <property type="component" value="Unassembled WGS sequence"/>
</dbReference>
<name>A0ABP8VAE5_9GAMM</name>